<keyword evidence="10" id="KW-1185">Reference proteome</keyword>
<evidence type="ECO:0000259" key="8">
    <source>
        <dbReference type="PROSITE" id="PS50157"/>
    </source>
</evidence>
<feature type="region of interest" description="Disordered" evidence="7">
    <location>
        <begin position="114"/>
        <end position="142"/>
    </location>
</feature>
<feature type="domain" description="C2H2-type" evidence="8">
    <location>
        <begin position="1298"/>
        <end position="1325"/>
    </location>
</feature>
<dbReference type="Gene3D" id="3.30.160.60">
    <property type="entry name" value="Classic Zinc Finger"/>
    <property type="match status" value="13"/>
</dbReference>
<sequence>MAQKSLLGKRKLSSLNSKLANKSPTKAPYTGNLLPCKVQRTYQCHTCDLVTRNPRDYLYHLRDEHGEKLKVYECEHCIYASRHPQKLQRHVGFIHSALEKAKDNGEAAIETAKIVAPPSASRKKKAAKKRPKRPASASPVSLAVKEEEQFSDNYGQNFEAEEFFPQNYPNSNVDNIEEEGKMSDLGGAEMDELADEGSAPPVNGDFVDPQKVYNDLDFKCSVCHFKSKSKIVVQRHEKVIHLKKKFFRCGKCGYVTHKRGRYTKHLQYHSLPPIKCESCDFKTPYKWNLDRHLKNHKVEAIYRCKMCSFAANTKQSLTLHVMNHHQEGGEKNTFLASIGLVCQSDGASAHQEENETKKGIENENFPLENGLDKRFADGSAGGASSEFYRKKGRWCRRMLYCNQCTFATTSSNELQEHEIQHKQAIEAAEISSSNQLPARQRLNLRARSLLRKVSKDVPTDSPRKGGGSKPLKCKHCAYEAKWMSELVKHNRIHTQEKPFCCLFCTFRSRWKGDMTRHVQKYHSSILPEGSIGYEVLEESEEPFPKKRRKDTHSANDSVDMTNLRDTPDAVDKIGHSDRNLCGQEELESLFKDDEEEKEGDSDSFDDGNDMRLDAANEANSSGKNSSLHVLRKCYRCPHCNFTATTASRFHVHIVAHLNQRPFMCSECGYRSNWQWDVTKHIRLKSSHHESHTTASMVMVNEFAHRDYESYNKYIIYEDNPYAEDKKSQQSTRNVVNNVASDEGGRNRYSVWKCIECAYKCTSKQGILQHLPAHSGDRPFFCGECGQSSKWRSIIESHCHTRHGNLMCIIENKKVVSLLKGKLELEENAYDDTNEQEGFIKEVVNDGTNLASNSSIDENVATPSSSPSKGSAKGENIKRHACKMCPYQTRKLFDMRMHMRLHKPQPGAIFKCMFCPFYTSLKRSLLNHMKLHVNEPQEYIFKAMQGSNEHLVGDEMDNAIDENEKCDKDTADESMKSQSLVGEGEAALFVSVQMKRYSCDHCPYTSNSKTQYLYHKQFHRTSKVGPFKCTHCSYSVTKSHLLLQHIKLHKRAQTQTQANQQNQKVAVSVPEKKVKNEAIAAPGTSLLKPLKNQVIKLDELMKNSSTSFKKQGIPSVWVSKDGPMTRMFKCRFCPHVNKRRSNIREHEKMHRKRKVLGRFSCPHCTYMCNNQGVLSTHVKVHLVDTEVQSTPTENPVRAGESSTPCDLPQKSTVVFCDLCPARFPRQCNAEVHRRFHGAPFAWKCTYCTYAARHRPHLHRHLKVHTPEYQNRSKELNFDEAISDLEKPEKKTPKWDTKKHGCHLCPAAFLKVSSLSYHLTLHGGTGKFKCNYCDYAVKNCGNLVRHMKIHEAVRIKPTPSPRQEKKRLMCDNCPATFDKYSRYDVHLKLHGSNQRFTCKHCDYSVKFMANLLKHQKMHEECLPQNTQMQSLRPPSPEKISRSLTPKPKWNANNPASRNCRELPLELSLSEQQMLLLLQHQQQMVQQQRLGEDAKRLFYCDRCPYQHSRKDAVLSHLKRHNGNQEMTCQFCDYSTTMGSFLREHCKLHFQQPKRQKIESFLKWEDMEVWVTNPSGESNLIFRDLGEEVEEENRFVTFSDDSQSHVNHREDGDDDRMMELPLEVIVKTDGNDQETAASEPNTENEKLKDGVEENEETLLDDKPIEDKIGDQSVETDDKKGDESVKTDDKKGDESVKTDDKKGDESVKTDDKKEDESMETNDKIGDESMETNDKIGDESMETNDKIGDESMETDDKIIHSFVGPEDEIVEASIELEDKITEASIELEDKITEALLEPEDKITEALLEPEDKITEASPEPEGQLVDESIELEDKSMDQDDGQANRETKRSNEDLEASKLLSNVCEELEATNGLVVLSEESVEENIDGLNEMSKTITFADLKMKAEIAKDEIEEELRSFEENVIEEEIKCFEENVIEEEIKSFEENVEIEAANNENGNEAINNLISLLAEVNEKNKLEALNAENEETEISPEVVVSENKTAPKMDRELDDQIIQIELQDSSGSKIL</sequence>
<dbReference type="GO" id="GO:0045944">
    <property type="term" value="P:positive regulation of transcription by RNA polymerase II"/>
    <property type="evidence" value="ECO:0007669"/>
    <property type="project" value="TreeGrafter"/>
</dbReference>
<feature type="domain" description="C2H2-type" evidence="8">
    <location>
        <begin position="1241"/>
        <end position="1268"/>
    </location>
</feature>
<keyword evidence="6" id="KW-0175">Coiled coil</keyword>
<dbReference type="HOGENOM" id="CLU_233607_0_0_1"/>
<feature type="domain" description="C2H2-type" evidence="8">
    <location>
        <begin position="634"/>
        <end position="661"/>
    </location>
</feature>
<feature type="region of interest" description="Disordered" evidence="7">
    <location>
        <begin position="1422"/>
        <end position="1453"/>
    </location>
</feature>
<evidence type="ECO:0000256" key="6">
    <source>
        <dbReference type="SAM" id="Coils"/>
    </source>
</evidence>
<dbReference type="STRING" id="126957.T1IPP2"/>
<dbReference type="InterPro" id="IPR036236">
    <property type="entry name" value="Znf_C2H2_sf"/>
</dbReference>
<evidence type="ECO:0000313" key="10">
    <source>
        <dbReference type="Proteomes" id="UP000014500"/>
    </source>
</evidence>
<reference evidence="10" key="1">
    <citation type="submission" date="2011-05" db="EMBL/GenBank/DDBJ databases">
        <authorList>
            <person name="Richards S.R."/>
            <person name="Qu J."/>
            <person name="Jiang H."/>
            <person name="Jhangiani S.N."/>
            <person name="Agravi P."/>
            <person name="Goodspeed R."/>
            <person name="Gross S."/>
            <person name="Mandapat C."/>
            <person name="Jackson L."/>
            <person name="Mathew T."/>
            <person name="Pu L."/>
            <person name="Thornton R."/>
            <person name="Saada N."/>
            <person name="Wilczek-Boney K.B."/>
            <person name="Lee S."/>
            <person name="Kovar C."/>
            <person name="Wu Y."/>
            <person name="Scherer S.E."/>
            <person name="Worley K.C."/>
            <person name="Muzny D.M."/>
            <person name="Gibbs R."/>
        </authorList>
    </citation>
    <scope>NUCLEOTIDE SEQUENCE</scope>
    <source>
        <strain evidence="10">Brora</strain>
    </source>
</reference>
<dbReference type="Proteomes" id="UP000014500">
    <property type="component" value="Unassembled WGS sequence"/>
</dbReference>
<proteinExistence type="predicted"/>
<dbReference type="InterPro" id="IPR050688">
    <property type="entry name" value="Zinc_finger/UBP_domain"/>
</dbReference>
<dbReference type="EMBL" id="AFFK01018103">
    <property type="status" value="NOT_ANNOTATED_CDS"/>
    <property type="molecule type" value="Genomic_DNA"/>
</dbReference>
<dbReference type="PANTHER" id="PTHR24403">
    <property type="entry name" value="ZINC FINGER PROTEIN"/>
    <property type="match status" value="1"/>
</dbReference>
<feature type="domain" description="C2H2-type" evidence="8">
    <location>
        <begin position="1495"/>
        <end position="1522"/>
    </location>
</feature>
<feature type="compositionally biased region" description="Acidic residues" evidence="7">
    <location>
        <begin position="591"/>
        <end position="607"/>
    </location>
</feature>
<evidence type="ECO:0000256" key="5">
    <source>
        <dbReference type="PROSITE-ProRule" id="PRU00042"/>
    </source>
</evidence>
<feature type="compositionally biased region" description="Basic and acidic residues" evidence="7">
    <location>
        <begin position="1795"/>
        <end position="1808"/>
    </location>
</feature>
<feature type="region of interest" description="Disordered" evidence="7">
    <location>
        <begin position="1623"/>
        <end position="1747"/>
    </location>
</feature>
<feature type="compositionally biased region" description="Polar residues" evidence="7">
    <location>
        <begin position="554"/>
        <end position="564"/>
    </location>
</feature>
<feature type="domain" description="C2H2-type" evidence="8">
    <location>
        <begin position="751"/>
        <end position="778"/>
    </location>
</feature>
<feature type="domain" description="C2H2-type" evidence="8">
    <location>
        <begin position="1026"/>
        <end position="1053"/>
    </location>
</feature>
<feature type="domain" description="C2H2-type" evidence="8">
    <location>
        <begin position="1127"/>
        <end position="1154"/>
    </location>
</feature>
<organism evidence="9 10">
    <name type="scientific">Strigamia maritima</name>
    <name type="common">European centipede</name>
    <name type="synonym">Geophilus maritimus</name>
    <dbReference type="NCBI Taxonomy" id="126957"/>
    <lineage>
        <taxon>Eukaryota</taxon>
        <taxon>Metazoa</taxon>
        <taxon>Ecdysozoa</taxon>
        <taxon>Arthropoda</taxon>
        <taxon>Myriapoda</taxon>
        <taxon>Chilopoda</taxon>
        <taxon>Pleurostigmophora</taxon>
        <taxon>Geophilomorpha</taxon>
        <taxon>Linotaeniidae</taxon>
        <taxon>Strigamia</taxon>
    </lineage>
</organism>
<dbReference type="GO" id="GO:0008270">
    <property type="term" value="F:zinc ion binding"/>
    <property type="evidence" value="ECO:0007669"/>
    <property type="project" value="UniProtKB-KW"/>
</dbReference>
<dbReference type="InterPro" id="IPR013087">
    <property type="entry name" value="Znf_C2H2_type"/>
</dbReference>
<feature type="domain" description="C2H2-type" evidence="8">
    <location>
        <begin position="1394"/>
        <end position="1421"/>
    </location>
</feature>
<dbReference type="PROSITE" id="PS50157">
    <property type="entry name" value="ZINC_FINGER_C2H2_2"/>
    <property type="match status" value="12"/>
</dbReference>
<keyword evidence="4" id="KW-0862">Zinc</keyword>
<feature type="coiled-coil region" evidence="6">
    <location>
        <begin position="1891"/>
        <end position="1922"/>
    </location>
</feature>
<name>T1IPP2_STRMM</name>
<accession>T1IPP2</accession>
<feature type="compositionally biased region" description="Basic residues" evidence="7">
    <location>
        <begin position="121"/>
        <end position="133"/>
    </location>
</feature>
<feature type="region of interest" description="Disordered" evidence="7">
    <location>
        <begin position="591"/>
        <end position="621"/>
    </location>
</feature>
<feature type="domain" description="C2H2-type" evidence="8">
    <location>
        <begin position="1326"/>
        <end position="1353"/>
    </location>
</feature>
<dbReference type="PROSITE" id="PS00028">
    <property type="entry name" value="ZINC_FINGER_C2H2_1"/>
    <property type="match status" value="7"/>
</dbReference>
<dbReference type="eggNOG" id="KOG1721">
    <property type="taxonomic scope" value="Eukaryota"/>
</dbReference>
<feature type="compositionally biased region" description="Basic and acidic residues" evidence="7">
    <location>
        <begin position="1825"/>
        <end position="1848"/>
    </location>
</feature>
<feature type="region of interest" description="Disordered" evidence="7">
    <location>
        <begin position="1795"/>
        <end position="1848"/>
    </location>
</feature>
<keyword evidence="1" id="KW-0479">Metal-binding</keyword>
<protein>
    <recommendedName>
        <fullName evidence="8">C2H2-type domain-containing protein</fullName>
    </recommendedName>
</protein>
<evidence type="ECO:0000256" key="1">
    <source>
        <dbReference type="ARBA" id="ARBA00022723"/>
    </source>
</evidence>
<keyword evidence="2" id="KW-0677">Repeat</keyword>
<evidence type="ECO:0000256" key="3">
    <source>
        <dbReference type="ARBA" id="ARBA00022771"/>
    </source>
</evidence>
<dbReference type="EnsemblMetazoa" id="SMAR002995-RA">
    <property type="protein sequence ID" value="SMAR002995-PA"/>
    <property type="gene ID" value="SMAR002995"/>
</dbReference>
<dbReference type="GO" id="GO:0005634">
    <property type="term" value="C:nucleus"/>
    <property type="evidence" value="ECO:0007669"/>
    <property type="project" value="TreeGrafter"/>
</dbReference>
<evidence type="ECO:0000256" key="2">
    <source>
        <dbReference type="ARBA" id="ARBA00022737"/>
    </source>
</evidence>
<dbReference type="PhylomeDB" id="T1IPP2"/>
<feature type="domain" description="C2H2-type" evidence="8">
    <location>
        <begin position="1366"/>
        <end position="1393"/>
    </location>
</feature>
<dbReference type="SMART" id="SM00355">
    <property type="entry name" value="ZnF_C2H2"/>
    <property type="match status" value="27"/>
</dbReference>
<feature type="compositionally biased region" description="Low complexity" evidence="7">
    <location>
        <begin position="860"/>
        <end position="873"/>
    </location>
</feature>
<keyword evidence="3 5" id="KW-0863">Zinc-finger</keyword>
<evidence type="ECO:0000256" key="4">
    <source>
        <dbReference type="ARBA" id="ARBA00022833"/>
    </source>
</evidence>
<feature type="region of interest" description="Disordered" evidence="7">
    <location>
        <begin position="1"/>
        <end position="26"/>
    </location>
</feature>
<reference evidence="9" key="2">
    <citation type="submission" date="2015-02" db="UniProtKB">
        <authorList>
            <consortium name="EnsemblMetazoa"/>
        </authorList>
    </citation>
    <scope>IDENTIFICATION</scope>
</reference>
<evidence type="ECO:0000256" key="7">
    <source>
        <dbReference type="SAM" id="MobiDB-lite"/>
    </source>
</evidence>
<dbReference type="OMA" id="KRRFFRC"/>
<evidence type="ECO:0000313" key="9">
    <source>
        <dbReference type="EnsemblMetazoa" id="SMAR002995-PA"/>
    </source>
</evidence>
<feature type="region of interest" description="Disordered" evidence="7">
    <location>
        <begin position="538"/>
        <end position="569"/>
    </location>
</feature>
<feature type="domain" description="C2H2-type" evidence="8">
    <location>
        <begin position="471"/>
        <end position="498"/>
    </location>
</feature>
<feature type="compositionally biased region" description="Low complexity" evidence="7">
    <location>
        <begin position="13"/>
        <end position="23"/>
    </location>
</feature>
<dbReference type="SUPFAM" id="SSF57667">
    <property type="entry name" value="beta-beta-alpha zinc fingers"/>
    <property type="match status" value="8"/>
</dbReference>
<feature type="domain" description="C2H2-type" evidence="8">
    <location>
        <begin position="909"/>
        <end position="936"/>
    </location>
</feature>
<feature type="compositionally biased region" description="Basic and acidic residues" evidence="7">
    <location>
        <begin position="1655"/>
        <end position="1747"/>
    </location>
</feature>
<feature type="region of interest" description="Disordered" evidence="7">
    <location>
        <begin position="851"/>
        <end position="874"/>
    </location>
</feature>
<dbReference type="PANTHER" id="PTHR24403:SF67">
    <property type="entry name" value="FI01116P-RELATED"/>
    <property type="match status" value="1"/>
</dbReference>